<gene>
    <name evidence="1" type="ORF">C5167_005251</name>
</gene>
<accession>A0A4Y7JDX8</accession>
<sequence>MGSRVDVQHYNLRSANPYSTSLHDLNTVDGHGDIDGIGGADAVTEDGLDNEDGSNSVDCMSDSYKNSIRMYGVDVEDDRSTFETSESSRTMVDMLTTDVDNFITHHVIDSEHDYSVQCGEDKQNKRKSGEALYEGDPRFALPLMYVANLYENLVHNANRRLASLDGIRDSTKTIGVALEAAGGLYRKLAKKYPRKGTYSYKRRELATSLETRARFPELAFSGVDNSPMASSPGFRPLSDVRTFH</sequence>
<reference evidence="1 2" key="1">
    <citation type="journal article" date="2018" name="Science">
        <title>The opium poppy genome and morphinan production.</title>
        <authorList>
            <person name="Guo L."/>
            <person name="Winzer T."/>
            <person name="Yang X."/>
            <person name="Li Y."/>
            <person name="Ning Z."/>
            <person name="He Z."/>
            <person name="Teodor R."/>
            <person name="Lu Y."/>
            <person name="Bowser T.A."/>
            <person name="Graham I.A."/>
            <person name="Ye K."/>
        </authorList>
    </citation>
    <scope>NUCLEOTIDE SEQUENCE [LARGE SCALE GENOMIC DNA]</scope>
    <source>
        <strain evidence="2">cv. HN1</strain>
        <tissue evidence="1">Leaves</tissue>
    </source>
</reference>
<organism evidence="1 2">
    <name type="scientific">Papaver somniferum</name>
    <name type="common">Opium poppy</name>
    <dbReference type="NCBI Taxonomy" id="3469"/>
    <lineage>
        <taxon>Eukaryota</taxon>
        <taxon>Viridiplantae</taxon>
        <taxon>Streptophyta</taxon>
        <taxon>Embryophyta</taxon>
        <taxon>Tracheophyta</taxon>
        <taxon>Spermatophyta</taxon>
        <taxon>Magnoliopsida</taxon>
        <taxon>Ranunculales</taxon>
        <taxon>Papaveraceae</taxon>
        <taxon>Papaveroideae</taxon>
        <taxon>Papaver</taxon>
    </lineage>
</organism>
<name>A0A4Y7JDX8_PAPSO</name>
<keyword evidence="2" id="KW-1185">Reference proteome</keyword>
<dbReference type="Proteomes" id="UP000316621">
    <property type="component" value="Chromosome 4"/>
</dbReference>
<dbReference type="Gramene" id="RZC57949">
    <property type="protein sequence ID" value="RZC57949"/>
    <property type="gene ID" value="C5167_005251"/>
</dbReference>
<dbReference type="AlphaFoldDB" id="A0A4Y7JDX8"/>
<evidence type="ECO:0000313" key="2">
    <source>
        <dbReference type="Proteomes" id="UP000316621"/>
    </source>
</evidence>
<dbReference type="EMBL" id="CM010718">
    <property type="protein sequence ID" value="RZC57949.1"/>
    <property type="molecule type" value="Genomic_DNA"/>
</dbReference>
<protein>
    <submittedName>
        <fullName evidence="1">Uncharacterized protein</fullName>
    </submittedName>
</protein>
<evidence type="ECO:0000313" key="1">
    <source>
        <dbReference type="EMBL" id="RZC57949.1"/>
    </source>
</evidence>
<proteinExistence type="predicted"/>
<dbReference type="OMA" id="FITHHVI"/>